<dbReference type="GO" id="GO:0035598">
    <property type="term" value="F:tRNA (N(6)-L-threonylcarbamoyladenosine(37)-C(2))-methylthiotransferase activity"/>
    <property type="evidence" value="ECO:0007669"/>
    <property type="project" value="TreeGrafter"/>
</dbReference>
<dbReference type="InterPro" id="IPR020612">
    <property type="entry name" value="Methylthiotransferase_CS"/>
</dbReference>
<evidence type="ECO:0000259" key="10">
    <source>
        <dbReference type="PROSITE" id="PS51449"/>
    </source>
</evidence>
<dbReference type="SMART" id="SM00729">
    <property type="entry name" value="Elp3"/>
    <property type="match status" value="1"/>
</dbReference>
<dbReference type="InterPro" id="IPR007197">
    <property type="entry name" value="rSAM"/>
</dbReference>
<dbReference type="InterPro" id="IPR013848">
    <property type="entry name" value="Methylthiotransferase_N"/>
</dbReference>
<dbReference type="PANTHER" id="PTHR11918">
    <property type="entry name" value="RADICAL SAM PROTEINS"/>
    <property type="match status" value="1"/>
</dbReference>
<dbReference type="Proteomes" id="UP000269493">
    <property type="component" value="Unassembled WGS sequence"/>
</dbReference>
<comment type="cofactor">
    <cofactor evidence="1">
        <name>[4Fe-4S] cluster</name>
        <dbReference type="ChEBI" id="CHEBI:49883"/>
    </cofactor>
</comment>
<feature type="domain" description="Radical SAM core" evidence="11">
    <location>
        <begin position="191"/>
        <end position="419"/>
    </location>
</feature>
<evidence type="ECO:0000256" key="9">
    <source>
        <dbReference type="ARBA" id="ARBA00023014"/>
    </source>
</evidence>
<dbReference type="NCBIfam" id="TIGR01579">
    <property type="entry name" value="MiaB-like-C"/>
    <property type="match status" value="1"/>
</dbReference>
<dbReference type="SFLD" id="SFLDG01061">
    <property type="entry name" value="methylthiotransferase"/>
    <property type="match status" value="1"/>
</dbReference>
<dbReference type="FunFam" id="3.80.30.20:FF:000006">
    <property type="entry name" value="MiaB-like tRNA modifying enzyme"/>
    <property type="match status" value="1"/>
</dbReference>
<dbReference type="EMBL" id="RBXN01000009">
    <property type="protein sequence ID" value="RKT49781.1"/>
    <property type="molecule type" value="Genomic_DNA"/>
</dbReference>
<keyword evidence="2" id="KW-0004">4Fe-4S</keyword>
<keyword evidence="8" id="KW-0408">Iron</keyword>
<evidence type="ECO:0000313" key="13">
    <source>
        <dbReference type="Proteomes" id="UP000269493"/>
    </source>
</evidence>
<evidence type="ECO:0000256" key="3">
    <source>
        <dbReference type="ARBA" id="ARBA00022490"/>
    </source>
</evidence>
<keyword evidence="13" id="KW-1185">Reference proteome</keyword>
<dbReference type="Pfam" id="PF00919">
    <property type="entry name" value="UPF0004"/>
    <property type="match status" value="1"/>
</dbReference>
<keyword evidence="4 12" id="KW-0808">Transferase</keyword>
<reference evidence="12 13" key="1">
    <citation type="submission" date="2018-10" db="EMBL/GenBank/DDBJ databases">
        <title>Genomic Encyclopedia of Archaeal and Bacterial Type Strains, Phase II (KMG-II): from individual species to whole genera.</title>
        <authorList>
            <person name="Goeker M."/>
        </authorList>
    </citation>
    <scope>NUCLEOTIDE SEQUENCE [LARGE SCALE GENOMIC DNA]</scope>
    <source>
        <strain evidence="12 13">NSB1</strain>
    </source>
</reference>
<dbReference type="PANTHER" id="PTHR11918:SF45">
    <property type="entry name" value="THREONYLCARBAMOYLADENOSINE TRNA METHYLTHIOTRANSFERASE"/>
    <property type="match status" value="1"/>
</dbReference>
<dbReference type="SUPFAM" id="SSF102114">
    <property type="entry name" value="Radical SAM enzymes"/>
    <property type="match status" value="1"/>
</dbReference>
<dbReference type="FunFam" id="3.40.50.12160:FF:000004">
    <property type="entry name" value="Threonylcarbamoyladenosine tRNA methylthiotransferase MtaB"/>
    <property type="match status" value="1"/>
</dbReference>
<dbReference type="GO" id="GO:0051539">
    <property type="term" value="F:4 iron, 4 sulfur cluster binding"/>
    <property type="evidence" value="ECO:0007669"/>
    <property type="project" value="UniProtKB-KW"/>
</dbReference>
<keyword evidence="9" id="KW-0411">Iron-sulfur</keyword>
<accession>A0A495VK73</accession>
<evidence type="ECO:0000256" key="2">
    <source>
        <dbReference type="ARBA" id="ARBA00022485"/>
    </source>
</evidence>
<comment type="caution">
    <text evidence="12">The sequence shown here is derived from an EMBL/GenBank/DDBJ whole genome shotgun (WGS) entry which is preliminary data.</text>
</comment>
<dbReference type="InterPro" id="IPR023404">
    <property type="entry name" value="rSAM_horseshoe"/>
</dbReference>
<dbReference type="NCBIfam" id="TIGR00089">
    <property type="entry name" value="MiaB/RimO family radical SAM methylthiotransferase"/>
    <property type="match status" value="1"/>
</dbReference>
<dbReference type="AlphaFoldDB" id="A0A495VK73"/>
<dbReference type="InterPro" id="IPR005839">
    <property type="entry name" value="Methylthiotransferase"/>
</dbReference>
<dbReference type="SFLD" id="SFLDS00029">
    <property type="entry name" value="Radical_SAM"/>
    <property type="match status" value="1"/>
</dbReference>
<dbReference type="InterPro" id="IPR038135">
    <property type="entry name" value="Methylthiotransferase_N_sf"/>
</dbReference>
<dbReference type="InterPro" id="IPR058240">
    <property type="entry name" value="rSAM_sf"/>
</dbReference>
<dbReference type="Gene3D" id="3.40.50.12160">
    <property type="entry name" value="Methylthiotransferase, N-terminal domain"/>
    <property type="match status" value="1"/>
</dbReference>
<dbReference type="PROSITE" id="PS51449">
    <property type="entry name" value="MTTASE_N"/>
    <property type="match status" value="1"/>
</dbReference>
<keyword evidence="7" id="KW-0479">Metal-binding</keyword>
<evidence type="ECO:0000256" key="4">
    <source>
        <dbReference type="ARBA" id="ARBA00022679"/>
    </source>
</evidence>
<protein>
    <submittedName>
        <fullName evidence="12">Threonylcarbamoyladenosine tRNA methylthiotransferase MtaB</fullName>
    </submittedName>
</protein>
<evidence type="ECO:0000256" key="6">
    <source>
        <dbReference type="ARBA" id="ARBA00022694"/>
    </source>
</evidence>
<organism evidence="12 13">
    <name type="scientific">Coprobacter fastidiosus NSB1 = JCM 33896</name>
    <dbReference type="NCBI Taxonomy" id="1349822"/>
    <lineage>
        <taxon>Bacteria</taxon>
        <taxon>Pseudomonadati</taxon>
        <taxon>Bacteroidota</taxon>
        <taxon>Bacteroidia</taxon>
        <taxon>Bacteroidales</taxon>
        <taxon>Barnesiellaceae</taxon>
        <taxon>Coprobacter</taxon>
    </lineage>
</organism>
<dbReference type="InterPro" id="IPR006638">
    <property type="entry name" value="Elp3/MiaA/NifB-like_rSAM"/>
</dbReference>
<proteinExistence type="predicted"/>
<evidence type="ECO:0000313" key="12">
    <source>
        <dbReference type="EMBL" id="RKT49781.1"/>
    </source>
</evidence>
<dbReference type="GO" id="GO:0046872">
    <property type="term" value="F:metal ion binding"/>
    <property type="evidence" value="ECO:0007669"/>
    <property type="project" value="UniProtKB-KW"/>
</dbReference>
<evidence type="ECO:0000256" key="5">
    <source>
        <dbReference type="ARBA" id="ARBA00022691"/>
    </source>
</evidence>
<dbReference type="InterPro" id="IPR006467">
    <property type="entry name" value="MiaB-like_bact"/>
</dbReference>
<dbReference type="Pfam" id="PF04055">
    <property type="entry name" value="Radical_SAM"/>
    <property type="match status" value="1"/>
</dbReference>
<dbReference type="PROSITE" id="PS01278">
    <property type="entry name" value="MTTASE_RADICAL"/>
    <property type="match status" value="1"/>
</dbReference>
<keyword evidence="5" id="KW-0949">S-adenosyl-L-methionine</keyword>
<gene>
    <name evidence="12" type="ORF">BC742_2367</name>
</gene>
<keyword evidence="3" id="KW-0963">Cytoplasm</keyword>
<feature type="domain" description="MTTase N-terminal" evidence="10">
    <location>
        <begin position="55"/>
        <end position="167"/>
    </location>
</feature>
<dbReference type="Gene3D" id="3.80.30.20">
    <property type="entry name" value="tm_1862 like domain"/>
    <property type="match status" value="1"/>
</dbReference>
<sequence length="486" mass="55052">MSNCKFIMNSWYSPYNIAKECYSTDAFCLKMTNFVSFLICITVPLMIDHTIFENKTAVYYTLGCKLNFAETSAIGKILEEQGIRKARNGEKADICIINTCSVTELADKKCRQTIRKIARQNPGAFIVVTGCYAQLKPEEIAHIPDVDLVLGAEQKLNILDYLDDLHKQKGNGTIITTQSQDIRTFSPSCSRGDRTRYFLKVQDGCDYYCTYCTIPFARGRSRNGSIAEMVKQAETVAASGGKEIVLTGVNIGDFGKSTGESFFDLVKALDRVEGIERYRISSIEPNLLTDEIINYVATSRRFAPHFHIPLQSGSDEVLKLMHRRYDTALFKSKIQKIKSVMPDAFIGVDLIVGVRGETEQFFNDAARFVYGLDISQLHVFTYSERPNTQALKIDHVVNPQEKHERCKKMLEISEKKTHEFYSSQIGKTRPVLFEHPKKGAPMHGFTDNYIRVEMPYEKNRVNTTCKILLGDFNETGDALTVTRIIE</sequence>
<evidence type="ECO:0000256" key="8">
    <source>
        <dbReference type="ARBA" id="ARBA00023004"/>
    </source>
</evidence>
<evidence type="ECO:0000256" key="1">
    <source>
        <dbReference type="ARBA" id="ARBA00001966"/>
    </source>
</evidence>
<evidence type="ECO:0000259" key="11">
    <source>
        <dbReference type="PROSITE" id="PS51918"/>
    </source>
</evidence>
<dbReference type="SFLD" id="SFLDG01082">
    <property type="entry name" value="B12-binding_domain_containing"/>
    <property type="match status" value="1"/>
</dbReference>
<evidence type="ECO:0000256" key="7">
    <source>
        <dbReference type="ARBA" id="ARBA00022723"/>
    </source>
</evidence>
<dbReference type="PROSITE" id="PS51918">
    <property type="entry name" value="RADICAL_SAM"/>
    <property type="match status" value="1"/>
</dbReference>
<keyword evidence="6" id="KW-0819">tRNA processing</keyword>
<name>A0A495VK73_9BACT</name>